<dbReference type="InterPro" id="IPR040511">
    <property type="entry name" value="AGS_C"/>
</dbReference>
<proteinExistence type="predicted"/>
<evidence type="ECO:0000313" key="3">
    <source>
        <dbReference type="Proteomes" id="UP000542695"/>
    </source>
</evidence>
<organism evidence="2 3">
    <name type="scientific">Pseudomonas putida</name>
    <name type="common">Arthrobacter siderocapsulatus</name>
    <dbReference type="NCBI Taxonomy" id="303"/>
    <lineage>
        <taxon>Bacteria</taxon>
        <taxon>Pseudomonadati</taxon>
        <taxon>Pseudomonadota</taxon>
        <taxon>Gammaproteobacteria</taxon>
        <taxon>Pseudomonadales</taxon>
        <taxon>Pseudomonadaceae</taxon>
        <taxon>Pseudomonas</taxon>
    </lineage>
</organism>
<dbReference type="Pfam" id="PF18134">
    <property type="entry name" value="AGS_C"/>
    <property type="match status" value="1"/>
</dbReference>
<comment type="caution">
    <text evidence="2">The sequence shown here is derived from an EMBL/GenBank/DDBJ whole genome shotgun (WGS) entry which is preliminary data.</text>
</comment>
<feature type="domain" description="Adenylyl/Guanylyl and SMODS C-terminal sensor" evidence="1">
    <location>
        <begin position="6"/>
        <end position="81"/>
    </location>
</feature>
<sequence length="82" mass="9199">MVFPAQTTAAYPYKVYWQVVNTGEDTSHRRALRGGFEEGVVQGARLEKRESALYSGSHRMECLIVKEGYCVARSGLFVVNIL</sequence>
<reference evidence="2 3" key="1">
    <citation type="submission" date="2020-04" db="EMBL/GenBank/DDBJ databases">
        <title>Molecular characterization of pseudomonads from Agaricus bisporus reveal novel blotch 2 pathogens in Western Europe.</title>
        <authorList>
            <person name="Taparia T."/>
            <person name="Krijger M."/>
            <person name="Haynes E."/>
            <person name="Elpinstone J.G."/>
            <person name="Noble R."/>
            <person name="Van Der Wolf J."/>
        </authorList>
    </citation>
    <scope>NUCLEOTIDE SEQUENCE [LARGE SCALE GENOMIC DNA]</scope>
    <source>
        <strain evidence="2 3">P7765</strain>
    </source>
</reference>
<evidence type="ECO:0000313" key="2">
    <source>
        <dbReference type="EMBL" id="NWC83179.1"/>
    </source>
</evidence>
<evidence type="ECO:0000259" key="1">
    <source>
        <dbReference type="Pfam" id="PF18134"/>
    </source>
</evidence>
<accession>A0A7Y8D401</accession>
<name>A0A7Y8D401_PSEPU</name>
<dbReference type="EMBL" id="JACARV010000082">
    <property type="protein sequence ID" value="NWC83179.1"/>
    <property type="molecule type" value="Genomic_DNA"/>
</dbReference>
<dbReference type="Proteomes" id="UP000542695">
    <property type="component" value="Unassembled WGS sequence"/>
</dbReference>
<protein>
    <recommendedName>
        <fullName evidence="1">Adenylyl/Guanylyl and SMODS C-terminal sensor domain-containing protein</fullName>
    </recommendedName>
</protein>
<dbReference type="AlphaFoldDB" id="A0A7Y8D401"/>
<gene>
    <name evidence="2" type="ORF">HX798_23230</name>
</gene>